<protein>
    <recommendedName>
        <fullName evidence="6">G-protein coupled receptors family 1 profile domain-containing protein</fullName>
    </recommendedName>
</protein>
<reference evidence="7" key="1">
    <citation type="submission" date="2021-02" db="EMBL/GenBank/DDBJ databases">
        <authorList>
            <person name="Nowell W R."/>
        </authorList>
    </citation>
    <scope>NUCLEOTIDE SEQUENCE</scope>
</reference>
<evidence type="ECO:0000256" key="5">
    <source>
        <dbReference type="SAM" id="Phobius"/>
    </source>
</evidence>
<evidence type="ECO:0000256" key="3">
    <source>
        <dbReference type="ARBA" id="ARBA00022989"/>
    </source>
</evidence>
<feature type="transmembrane region" description="Helical" evidence="5">
    <location>
        <begin position="240"/>
        <end position="262"/>
    </location>
</feature>
<comment type="caution">
    <text evidence="7">The sequence shown here is derived from an EMBL/GenBank/DDBJ whole genome shotgun (WGS) entry which is preliminary data.</text>
</comment>
<feature type="transmembrane region" description="Helical" evidence="5">
    <location>
        <begin position="63"/>
        <end position="87"/>
    </location>
</feature>
<feature type="transmembrane region" description="Helical" evidence="5">
    <location>
        <begin position="142"/>
        <end position="161"/>
    </location>
</feature>
<name>A0A814VYH6_9BILA</name>
<gene>
    <name evidence="7" type="ORF">IZO911_LOCUS28267</name>
</gene>
<feature type="transmembrane region" description="Helical" evidence="5">
    <location>
        <begin position="282"/>
        <end position="302"/>
    </location>
</feature>
<dbReference type="PROSITE" id="PS00237">
    <property type="entry name" value="G_PROTEIN_RECEP_F1_1"/>
    <property type="match status" value="1"/>
</dbReference>
<evidence type="ECO:0000313" key="8">
    <source>
        <dbReference type="Proteomes" id="UP000663860"/>
    </source>
</evidence>
<keyword evidence="2 5" id="KW-0812">Transmembrane</keyword>
<keyword evidence="3 5" id="KW-1133">Transmembrane helix</keyword>
<evidence type="ECO:0000259" key="6">
    <source>
        <dbReference type="PROSITE" id="PS50262"/>
    </source>
</evidence>
<evidence type="ECO:0000256" key="2">
    <source>
        <dbReference type="ARBA" id="ARBA00022692"/>
    </source>
</evidence>
<dbReference type="GO" id="GO:0004930">
    <property type="term" value="F:G protein-coupled receptor activity"/>
    <property type="evidence" value="ECO:0007669"/>
    <property type="project" value="InterPro"/>
</dbReference>
<sequence>MPISNISSSNTVKFVFDDGIAIPYIVRFWIFLVSNILSLICCLFVLYHFLFDPNLRRCLHNHVMIIILIICLIWELTTVPWTMYLYLYEVVWIQTPTFCMIWKFLDSVLYTTTAKLVGWTSVERHILIFHDQWVSTKKKRFFIHYLPLIFIVLYGIIVYGITTPMNNCNRPFYYFIPFCAYYSCIYDSAVFSLYEFMTGGILCSVLIGFGSTFLVLRVILRKRHLQQQQIQWRKHRKMILQLLSVTSLFFILYLPPVVLGTAYKLGLPSDVGAQYNTYASLFDYYITFLFPFTCLSTIPQLGTRIKNILRCRWRQQANVVHPEQWASRVPVVSRMNKQKTTIM</sequence>
<keyword evidence="4 5" id="KW-0472">Membrane</keyword>
<dbReference type="EMBL" id="CAJNOE010000399">
    <property type="protein sequence ID" value="CAF1195012.1"/>
    <property type="molecule type" value="Genomic_DNA"/>
</dbReference>
<feature type="transmembrane region" description="Helical" evidence="5">
    <location>
        <begin position="28"/>
        <end position="51"/>
    </location>
</feature>
<evidence type="ECO:0000256" key="4">
    <source>
        <dbReference type="ARBA" id="ARBA00023136"/>
    </source>
</evidence>
<evidence type="ECO:0000256" key="1">
    <source>
        <dbReference type="ARBA" id="ARBA00004370"/>
    </source>
</evidence>
<organism evidence="7 8">
    <name type="scientific">Adineta steineri</name>
    <dbReference type="NCBI Taxonomy" id="433720"/>
    <lineage>
        <taxon>Eukaryota</taxon>
        <taxon>Metazoa</taxon>
        <taxon>Spiralia</taxon>
        <taxon>Gnathifera</taxon>
        <taxon>Rotifera</taxon>
        <taxon>Eurotatoria</taxon>
        <taxon>Bdelloidea</taxon>
        <taxon>Adinetida</taxon>
        <taxon>Adinetidae</taxon>
        <taxon>Adineta</taxon>
    </lineage>
</organism>
<dbReference type="InterPro" id="IPR017452">
    <property type="entry name" value="GPCR_Rhodpsn_7TM"/>
</dbReference>
<dbReference type="Proteomes" id="UP000663860">
    <property type="component" value="Unassembled WGS sequence"/>
</dbReference>
<dbReference type="GO" id="GO:0016020">
    <property type="term" value="C:membrane"/>
    <property type="evidence" value="ECO:0007669"/>
    <property type="project" value="UniProtKB-SubCell"/>
</dbReference>
<feature type="transmembrane region" description="Helical" evidence="5">
    <location>
        <begin position="199"/>
        <end position="220"/>
    </location>
</feature>
<dbReference type="Gene3D" id="1.20.1070.10">
    <property type="entry name" value="Rhodopsin 7-helix transmembrane proteins"/>
    <property type="match status" value="1"/>
</dbReference>
<dbReference type="SUPFAM" id="SSF81321">
    <property type="entry name" value="Family A G protein-coupled receptor-like"/>
    <property type="match status" value="1"/>
</dbReference>
<accession>A0A814VYH6</accession>
<dbReference type="CDD" id="cd00637">
    <property type="entry name" value="7tm_classA_rhodopsin-like"/>
    <property type="match status" value="1"/>
</dbReference>
<dbReference type="AlphaFoldDB" id="A0A814VYH6"/>
<evidence type="ECO:0000313" key="7">
    <source>
        <dbReference type="EMBL" id="CAF1195012.1"/>
    </source>
</evidence>
<comment type="subcellular location">
    <subcellularLocation>
        <location evidence="1">Membrane</location>
    </subcellularLocation>
</comment>
<dbReference type="PROSITE" id="PS50262">
    <property type="entry name" value="G_PROTEIN_RECEP_F1_2"/>
    <property type="match status" value="1"/>
</dbReference>
<feature type="domain" description="G-protein coupled receptors family 1 profile" evidence="6">
    <location>
        <begin position="41"/>
        <end position="294"/>
    </location>
</feature>
<dbReference type="InterPro" id="IPR000276">
    <property type="entry name" value="GPCR_Rhodpsn"/>
</dbReference>
<proteinExistence type="predicted"/>